<evidence type="ECO:0000313" key="7">
    <source>
        <dbReference type="Proteomes" id="UP000199545"/>
    </source>
</evidence>
<dbReference type="InterPro" id="IPR000843">
    <property type="entry name" value="HTH_LacI"/>
</dbReference>
<evidence type="ECO:0000259" key="5">
    <source>
        <dbReference type="PROSITE" id="PS50932"/>
    </source>
</evidence>
<dbReference type="CDD" id="cd06284">
    <property type="entry name" value="PBP1_LacI-like"/>
    <property type="match status" value="1"/>
</dbReference>
<dbReference type="PROSITE" id="PS50932">
    <property type="entry name" value="HTH_LACI_2"/>
    <property type="match status" value="1"/>
</dbReference>
<gene>
    <name evidence="6" type="ORF">SAMN05421852_1122</name>
</gene>
<dbReference type="PROSITE" id="PS00356">
    <property type="entry name" value="HTH_LACI_1"/>
    <property type="match status" value="1"/>
</dbReference>
<dbReference type="Pfam" id="PF00356">
    <property type="entry name" value="LacI"/>
    <property type="match status" value="1"/>
</dbReference>
<keyword evidence="1" id="KW-0678">Repressor</keyword>
<organism evidence="6 7">
    <name type="scientific">Thermoflavimicrobium dichotomicum</name>
    <dbReference type="NCBI Taxonomy" id="46223"/>
    <lineage>
        <taxon>Bacteria</taxon>
        <taxon>Bacillati</taxon>
        <taxon>Bacillota</taxon>
        <taxon>Bacilli</taxon>
        <taxon>Bacillales</taxon>
        <taxon>Thermoactinomycetaceae</taxon>
        <taxon>Thermoflavimicrobium</taxon>
    </lineage>
</organism>
<keyword evidence="7" id="KW-1185">Reference proteome</keyword>
<dbReference type="GO" id="GO:0000976">
    <property type="term" value="F:transcription cis-regulatory region binding"/>
    <property type="evidence" value="ECO:0007669"/>
    <property type="project" value="TreeGrafter"/>
</dbReference>
<dbReference type="AlphaFoldDB" id="A0A1I3S735"/>
<evidence type="ECO:0000256" key="4">
    <source>
        <dbReference type="ARBA" id="ARBA00023163"/>
    </source>
</evidence>
<dbReference type="SMART" id="SM00354">
    <property type="entry name" value="HTH_LACI"/>
    <property type="match status" value="1"/>
</dbReference>
<accession>A0A1I3S735</accession>
<keyword evidence="3" id="KW-0238">DNA-binding</keyword>
<dbReference type="OrthoDB" id="9796186at2"/>
<keyword evidence="2" id="KW-0805">Transcription regulation</keyword>
<dbReference type="GO" id="GO:0003700">
    <property type="term" value="F:DNA-binding transcription factor activity"/>
    <property type="evidence" value="ECO:0007669"/>
    <property type="project" value="TreeGrafter"/>
</dbReference>
<keyword evidence="4" id="KW-0804">Transcription</keyword>
<evidence type="ECO:0000256" key="1">
    <source>
        <dbReference type="ARBA" id="ARBA00022491"/>
    </source>
</evidence>
<dbReference type="STRING" id="46223.SAMN05421852_1122"/>
<proteinExistence type="predicted"/>
<evidence type="ECO:0000256" key="2">
    <source>
        <dbReference type="ARBA" id="ARBA00023015"/>
    </source>
</evidence>
<dbReference type="Gene3D" id="3.40.50.2300">
    <property type="match status" value="2"/>
</dbReference>
<dbReference type="SUPFAM" id="SSF47413">
    <property type="entry name" value="lambda repressor-like DNA-binding domains"/>
    <property type="match status" value="1"/>
</dbReference>
<dbReference type="SUPFAM" id="SSF53822">
    <property type="entry name" value="Periplasmic binding protein-like I"/>
    <property type="match status" value="1"/>
</dbReference>
<reference evidence="6 7" key="1">
    <citation type="submission" date="2016-10" db="EMBL/GenBank/DDBJ databases">
        <authorList>
            <person name="de Groot N.N."/>
        </authorList>
    </citation>
    <scope>NUCLEOTIDE SEQUENCE [LARGE SCALE GENOMIC DNA]</scope>
    <source>
        <strain evidence="6 7">DSM 44778</strain>
    </source>
</reference>
<dbReference type="RefSeq" id="WP_093230604.1">
    <property type="nucleotide sequence ID" value="NZ_FORR01000012.1"/>
</dbReference>
<evidence type="ECO:0000313" key="6">
    <source>
        <dbReference type="EMBL" id="SFJ53377.1"/>
    </source>
</evidence>
<dbReference type="PANTHER" id="PTHR30146:SF151">
    <property type="entry name" value="HTH-TYPE TRANSCRIPTIONAL REPRESSOR CYTR"/>
    <property type="match status" value="1"/>
</dbReference>
<evidence type="ECO:0000256" key="3">
    <source>
        <dbReference type="ARBA" id="ARBA00023125"/>
    </source>
</evidence>
<dbReference type="InterPro" id="IPR046335">
    <property type="entry name" value="LacI/GalR-like_sensor"/>
</dbReference>
<protein>
    <submittedName>
        <fullName evidence="6">LacI family transcriptional regulator, repressor for deo operon, udp, cdd, tsx, nupC, and nupG</fullName>
    </submittedName>
</protein>
<dbReference type="Pfam" id="PF13377">
    <property type="entry name" value="Peripla_BP_3"/>
    <property type="match status" value="1"/>
</dbReference>
<dbReference type="Proteomes" id="UP000199545">
    <property type="component" value="Unassembled WGS sequence"/>
</dbReference>
<dbReference type="CDD" id="cd01392">
    <property type="entry name" value="HTH_LacI"/>
    <property type="match status" value="1"/>
</dbReference>
<sequence length="337" mass="37451">MAKMIDVAKLAGVSVATVSRVLMGKGKVREQTRQKVLEAIKQLNYKPNRLARNLRRLESQTVVVVIPDISNPFFTEIVLGIQEIANQHGYHVLLGNTNNDVKREIQFIEMVKEKVADGVILVTVRNPKERFLKLAQEFPIVFACEYIKGAELPMVTIDNVRSAQCVVNYLVNLGHRKIGYIGGPQQVIVSRDRLQGFIQGVIQNDIPFEPAYITEGDFGIQSGIEMATKLLQLPSPPTAIFAANDEMAIGAIKAIKNHGLSVPKDIAIVGFDNITMSTVVEPALTTISQPRRQIGQKAMELLLQLIHNPMLKREHIVLPYELVIRQSCGNPSVWSDS</sequence>
<dbReference type="Gene3D" id="1.10.260.40">
    <property type="entry name" value="lambda repressor-like DNA-binding domains"/>
    <property type="match status" value="1"/>
</dbReference>
<dbReference type="InterPro" id="IPR010982">
    <property type="entry name" value="Lambda_DNA-bd_dom_sf"/>
</dbReference>
<dbReference type="EMBL" id="FORR01000012">
    <property type="protein sequence ID" value="SFJ53377.1"/>
    <property type="molecule type" value="Genomic_DNA"/>
</dbReference>
<feature type="domain" description="HTH lacI-type" evidence="5">
    <location>
        <begin position="2"/>
        <end position="56"/>
    </location>
</feature>
<dbReference type="InterPro" id="IPR028082">
    <property type="entry name" value="Peripla_BP_I"/>
</dbReference>
<name>A0A1I3S735_9BACL</name>
<dbReference type="PANTHER" id="PTHR30146">
    <property type="entry name" value="LACI-RELATED TRANSCRIPTIONAL REPRESSOR"/>
    <property type="match status" value="1"/>
</dbReference>